<dbReference type="OrthoDB" id="4068598at2759"/>
<evidence type="ECO:0000313" key="4">
    <source>
        <dbReference type="Proteomes" id="UP000005627"/>
    </source>
</evidence>
<evidence type="ECO:0000256" key="2">
    <source>
        <dbReference type="SAM" id="Phobius"/>
    </source>
</evidence>
<proteinExistence type="predicted"/>
<keyword evidence="2" id="KW-1133">Transmembrane helix</keyword>
<reference evidence="3 4" key="1">
    <citation type="journal article" date="2011" name="Proc. Natl. Acad. Sci. U.S.A.">
        <title>Evolutionary erosion of yeast sex chromosomes by mating-type switching accidents.</title>
        <authorList>
            <person name="Gordon J.L."/>
            <person name="Armisen D."/>
            <person name="Proux-Wera E."/>
            <person name="Oheigeartaigh S.S."/>
            <person name="Byrne K.P."/>
            <person name="Wolfe K.H."/>
        </authorList>
    </citation>
    <scope>NUCLEOTIDE SEQUENCE [LARGE SCALE GENOMIC DNA]</scope>
    <source>
        <strain evidence="4">ATCC 10662 / CBS 1146 / NBRC 0425 / NCYC 2629 / NRRL Y-866</strain>
    </source>
</reference>
<feature type="region of interest" description="Disordered" evidence="1">
    <location>
        <begin position="128"/>
        <end position="180"/>
    </location>
</feature>
<feature type="compositionally biased region" description="Basic and acidic residues" evidence="1">
    <location>
        <begin position="1"/>
        <end position="12"/>
    </location>
</feature>
<feature type="region of interest" description="Disordered" evidence="1">
    <location>
        <begin position="1"/>
        <end position="98"/>
    </location>
</feature>
<feature type="compositionally biased region" description="Polar residues" evidence="1">
    <location>
        <begin position="67"/>
        <end position="82"/>
    </location>
</feature>
<keyword evidence="2" id="KW-0812">Transmembrane</keyword>
<dbReference type="FunCoup" id="G9A047">
    <property type="interactions" value="79"/>
</dbReference>
<sequence length="498" mass="56283">MNLLIDRIENPGHRNTAPLIPSVSRPTVQGQRRATNNSNGENVSQERRSIDVPVISVNGNPVPMGMKTNQKRNSVSRKNSLNKPGEKELPHERRGSSYYHGRHSVAAADVTSATAGMFSDCMFRSETQKPVRHSPSSTASSSSTSIYAHKHTDQQPLPLQHRRHHGRTDHHHNNSSTLHRKHAASFSSVFVNDNKRLVNQFLRSMEPSTPASRTPRVMTATEPSTPRNFGPNYETGTSGSLQSLLYRDLASMHSKKKKQASTLPFAPSSVSSSSNSSSFSLLRTEQSSPSLSSGYDSEDSLSITNDDKVAANNGGLTTKNGLGLNYNEVDYYRHHIAAELHKFEDILKHNIKEVIMRSEFDMVKNWKLFDMSVLQLARLKEEVSNLHDLIKEKNLQALRKDFDKKDKDSFICTLEFSIKTNASLLEGLEKRIDVCKKKLLRQRETLRKLEGLLNLEDSLLNSQKTTKIAYKYRYMVYDVGALMGIICIIFIVRWFIWR</sequence>
<dbReference type="GeneID" id="11501563"/>
<dbReference type="Pfam" id="PF13694">
    <property type="entry name" value="Hph"/>
    <property type="match status" value="1"/>
</dbReference>
<protein>
    <submittedName>
        <fullName evidence="3">Uncharacterized protein</fullName>
    </submittedName>
</protein>
<dbReference type="eggNOG" id="ENOG502RZP4">
    <property type="taxonomic scope" value="Eukaryota"/>
</dbReference>
<organism evidence="3 4">
    <name type="scientific">Torulaspora delbrueckii</name>
    <name type="common">Yeast</name>
    <name type="synonym">Candida colliculosa</name>
    <dbReference type="NCBI Taxonomy" id="4950"/>
    <lineage>
        <taxon>Eukaryota</taxon>
        <taxon>Fungi</taxon>
        <taxon>Dikarya</taxon>
        <taxon>Ascomycota</taxon>
        <taxon>Saccharomycotina</taxon>
        <taxon>Saccharomycetes</taxon>
        <taxon>Saccharomycetales</taxon>
        <taxon>Saccharomycetaceae</taxon>
        <taxon>Torulaspora</taxon>
    </lineage>
</organism>
<feature type="compositionally biased region" description="Basic and acidic residues" evidence="1">
    <location>
        <begin position="84"/>
        <end position="95"/>
    </location>
</feature>
<accession>G9A047</accession>
<name>G9A047_TORDE</name>
<gene>
    <name evidence="3" type="primary">TDEL0H03820</name>
    <name evidence="3" type="ORF">TDEL_0H03820</name>
</gene>
<keyword evidence="4" id="KW-1185">Reference proteome</keyword>
<dbReference type="EMBL" id="HE616749">
    <property type="protein sequence ID" value="CCE94241.1"/>
    <property type="molecule type" value="Genomic_DNA"/>
</dbReference>
<dbReference type="GO" id="GO:0005783">
    <property type="term" value="C:endoplasmic reticulum"/>
    <property type="evidence" value="ECO:0007669"/>
    <property type="project" value="InterPro"/>
</dbReference>
<feature type="transmembrane region" description="Helical" evidence="2">
    <location>
        <begin position="474"/>
        <end position="496"/>
    </location>
</feature>
<keyword evidence="2" id="KW-0472">Membrane</keyword>
<evidence type="ECO:0000313" key="3">
    <source>
        <dbReference type="EMBL" id="CCE94241.1"/>
    </source>
</evidence>
<feature type="compositionally biased region" description="Basic residues" evidence="1">
    <location>
        <begin position="160"/>
        <end position="170"/>
    </location>
</feature>
<feature type="compositionally biased region" description="Polar residues" evidence="1">
    <location>
        <begin position="24"/>
        <end position="43"/>
    </location>
</feature>
<dbReference type="KEGG" id="tdl:TDEL_0H03820"/>
<feature type="region of interest" description="Disordered" evidence="1">
    <location>
        <begin position="204"/>
        <end position="236"/>
    </location>
</feature>
<dbReference type="InterPro" id="IPR025752">
    <property type="entry name" value="HPH_family"/>
</dbReference>
<evidence type="ECO:0000256" key="1">
    <source>
        <dbReference type="SAM" id="MobiDB-lite"/>
    </source>
</evidence>
<dbReference type="AlphaFoldDB" id="G9A047"/>
<dbReference type="HOGENOM" id="CLU_035740_0_0_1"/>
<dbReference type="InParanoid" id="G9A047"/>
<feature type="compositionally biased region" description="Low complexity" evidence="1">
    <location>
        <begin position="134"/>
        <end position="145"/>
    </location>
</feature>
<dbReference type="RefSeq" id="XP_003683452.1">
    <property type="nucleotide sequence ID" value="XM_003683404.1"/>
</dbReference>
<dbReference type="Proteomes" id="UP000005627">
    <property type="component" value="Chromosome 8"/>
</dbReference>